<dbReference type="InterPro" id="IPR029044">
    <property type="entry name" value="Nucleotide-diphossugar_trans"/>
</dbReference>
<dbReference type="Proteomes" id="UP001501116">
    <property type="component" value="Unassembled WGS sequence"/>
</dbReference>
<dbReference type="InterPro" id="IPR001173">
    <property type="entry name" value="Glyco_trans_2-like"/>
</dbReference>
<dbReference type="Pfam" id="PF00535">
    <property type="entry name" value="Glycos_transf_2"/>
    <property type="match status" value="1"/>
</dbReference>
<keyword evidence="2" id="KW-0328">Glycosyltransferase</keyword>
<evidence type="ECO:0000313" key="5">
    <source>
        <dbReference type="EMBL" id="GAA1983239.1"/>
    </source>
</evidence>
<evidence type="ECO:0000256" key="1">
    <source>
        <dbReference type="ARBA" id="ARBA00006739"/>
    </source>
</evidence>
<comment type="similarity">
    <text evidence="1">Belongs to the glycosyltransferase 2 family.</text>
</comment>
<evidence type="ECO:0000259" key="4">
    <source>
        <dbReference type="Pfam" id="PF00535"/>
    </source>
</evidence>
<keyword evidence="3" id="KW-0808">Transferase</keyword>
<accession>A0ABP5DRD0</accession>
<comment type="caution">
    <text evidence="5">The sequence shown here is derived from an EMBL/GenBank/DDBJ whole genome shotgun (WGS) entry which is preliminary data.</text>
</comment>
<feature type="domain" description="Glycosyltransferase 2-like" evidence="4">
    <location>
        <begin position="5"/>
        <end position="112"/>
    </location>
</feature>
<dbReference type="EMBL" id="BAAANN010000038">
    <property type="protein sequence ID" value="GAA1983239.1"/>
    <property type="molecule type" value="Genomic_DNA"/>
</dbReference>
<protein>
    <submittedName>
        <fullName evidence="5">Glycosyltransferase family 2 protein</fullName>
    </submittedName>
</protein>
<dbReference type="PANTHER" id="PTHR43685">
    <property type="entry name" value="GLYCOSYLTRANSFERASE"/>
    <property type="match status" value="1"/>
</dbReference>
<evidence type="ECO:0000313" key="6">
    <source>
        <dbReference type="Proteomes" id="UP001501116"/>
    </source>
</evidence>
<dbReference type="RefSeq" id="WP_344429019.1">
    <property type="nucleotide sequence ID" value="NZ_BAAANN010000038.1"/>
</dbReference>
<dbReference type="InterPro" id="IPR050834">
    <property type="entry name" value="Glycosyltransf_2"/>
</dbReference>
<dbReference type="Gene3D" id="3.90.550.10">
    <property type="entry name" value="Spore Coat Polysaccharide Biosynthesis Protein SpsA, Chain A"/>
    <property type="match status" value="1"/>
</dbReference>
<dbReference type="PANTHER" id="PTHR43685:SF5">
    <property type="entry name" value="GLYCOSYLTRANSFERASE EPSE-RELATED"/>
    <property type="match status" value="1"/>
</dbReference>
<dbReference type="SUPFAM" id="SSF53448">
    <property type="entry name" value="Nucleotide-diphospho-sugar transferases"/>
    <property type="match status" value="1"/>
</dbReference>
<organism evidence="5 6">
    <name type="scientific">Amycolatopsis minnesotensis</name>
    <dbReference type="NCBI Taxonomy" id="337894"/>
    <lineage>
        <taxon>Bacteria</taxon>
        <taxon>Bacillati</taxon>
        <taxon>Actinomycetota</taxon>
        <taxon>Actinomycetes</taxon>
        <taxon>Pseudonocardiales</taxon>
        <taxon>Pseudonocardiaceae</taxon>
        <taxon>Amycolatopsis</taxon>
    </lineage>
</organism>
<proteinExistence type="inferred from homology"/>
<evidence type="ECO:0000256" key="3">
    <source>
        <dbReference type="ARBA" id="ARBA00022679"/>
    </source>
</evidence>
<reference evidence="6" key="1">
    <citation type="journal article" date="2019" name="Int. J. Syst. Evol. Microbiol.">
        <title>The Global Catalogue of Microorganisms (GCM) 10K type strain sequencing project: providing services to taxonomists for standard genome sequencing and annotation.</title>
        <authorList>
            <consortium name="The Broad Institute Genomics Platform"/>
            <consortium name="The Broad Institute Genome Sequencing Center for Infectious Disease"/>
            <person name="Wu L."/>
            <person name="Ma J."/>
        </authorList>
    </citation>
    <scope>NUCLEOTIDE SEQUENCE [LARGE SCALE GENOMIC DNA]</scope>
    <source>
        <strain evidence="6">JCM 14545</strain>
    </source>
</reference>
<evidence type="ECO:0000256" key="2">
    <source>
        <dbReference type="ARBA" id="ARBA00022676"/>
    </source>
</evidence>
<sequence length="259" mass="27820">MPTISIITPVYDGGHQYLPDVYRSLVNQQMPPGWEWQWIVQEDGESGRPLGALPADDRISCGQGRRSGAATARTMALARAIGELTRPLDADDVLTDGALWRDIAVLTSNPALGWCVSAGLDLLSDGQQIAAPDDFPAGPMHPGVIYDHYEAGAHRVISCTLSAYTELIRAVGGWGALPASEDSSLLLACEAVASGWMISQPSMLYRKHAGQSTRSTAFHDETELAARQLSALQRAEALARTGWRWTPTTKLSPIAEAAV</sequence>
<gene>
    <name evidence="5" type="ORF">GCM10009754_70440</name>
</gene>
<keyword evidence="6" id="KW-1185">Reference proteome</keyword>
<name>A0ABP5DRD0_9PSEU</name>
<dbReference type="CDD" id="cd00761">
    <property type="entry name" value="Glyco_tranf_GTA_type"/>
    <property type="match status" value="1"/>
</dbReference>